<evidence type="ECO:0000313" key="1">
    <source>
        <dbReference type="EMBL" id="QCD42339.1"/>
    </source>
</evidence>
<dbReference type="KEGG" id="ddb:E7747_08620"/>
<name>A0A4P7W2X7_9BACT</name>
<accession>A0A4P7W2X7</accession>
<dbReference type="RefSeq" id="WP_136415427.1">
    <property type="nucleotide sequence ID" value="NZ_CP039396.1"/>
</dbReference>
<dbReference type="AlphaFoldDB" id="A0A4P7W2X7"/>
<dbReference type="EMBL" id="CP039396">
    <property type="protein sequence ID" value="QCD42339.1"/>
    <property type="molecule type" value="Genomic_DNA"/>
</dbReference>
<reference evidence="2" key="1">
    <citation type="submission" date="2019-02" db="EMBL/GenBank/DDBJ databases">
        <title>Isolation and identification of novel species under the genus Muribaculum.</title>
        <authorList>
            <person name="Miyake S."/>
            <person name="Ding Y."/>
            <person name="Low A."/>
            <person name="Soh M."/>
            <person name="Seedorf H."/>
        </authorList>
    </citation>
    <scope>NUCLEOTIDE SEQUENCE [LARGE SCALE GENOMIC DNA]</scope>
    <source>
        <strain evidence="2">H5</strain>
    </source>
</reference>
<protein>
    <submittedName>
        <fullName evidence="1">Uncharacterized protein</fullName>
    </submittedName>
</protein>
<keyword evidence="2" id="KW-1185">Reference proteome</keyword>
<organism evidence="1 2">
    <name type="scientific">Duncaniella dubosii</name>
    <dbReference type="NCBI Taxonomy" id="2518971"/>
    <lineage>
        <taxon>Bacteria</taxon>
        <taxon>Pseudomonadati</taxon>
        <taxon>Bacteroidota</taxon>
        <taxon>Bacteroidia</taxon>
        <taxon>Bacteroidales</taxon>
        <taxon>Muribaculaceae</taxon>
        <taxon>Duncaniella</taxon>
    </lineage>
</organism>
<gene>
    <name evidence="1" type="ORF">E7747_08620</name>
</gene>
<evidence type="ECO:0000313" key="2">
    <source>
        <dbReference type="Proteomes" id="UP000297149"/>
    </source>
</evidence>
<dbReference type="Proteomes" id="UP000297149">
    <property type="component" value="Chromosome"/>
</dbReference>
<proteinExistence type="predicted"/>
<sequence>MQHSINPSDSRFAVSFRFDAAGSSRTSPPVYEALSVRPVSTARNAVFNKELLCKTWEIDYNDGKSSVFNGPVWFYGTDDSWRTVSNSEPIVGDSWLWDADASNTWAFGDCTGYMTFTADGKVIVKNQNGDEVTGSYTIDEANKTITADVDLLAPDNFVSPMVENRKTSIKILALDNDKLQLGYFRDSEPATLSVNMIPQVKKYGFPVNLLCVGADWNGTWGSEIGNFMASDLDGVHTSVYSGSCNGAMVFTIDVVGLRKAFPNAIMSIKDIRCDGKSIRFDANKFFYGDIEDNGNFRIELFSIWGKGSDNGMVTSPFSPIVGDKDDNFNFTSTLEFDYVIVTEPKFTPTWITINPDWGGDWSYTQGESFNIVVNENSKLAIEHPSFDITLENPAVDYSAGSIMTFAQVDNLYKYFPQTHATLDALYLDGNLVTGYDASKIIDAQDGDSYRLELWNTYGATANDCAFGNPVVISGMNAITELGFSKSMRAQFTFHSLFSTIEW</sequence>